<dbReference type="InterPro" id="IPR048381">
    <property type="entry name" value="GDH_C"/>
</dbReference>
<keyword evidence="1" id="KW-0560">Oxidoreductase</keyword>
<accession>A0A2T5VAW9</accession>
<sequence>MTDPKETRKSQLLEAMRHELSGGGNGEDLGQYAQALFRHAAAEDIVPYSAEELAAFARTSWNDFATRAPATPRIQVFNPDFATSATRHHHVTVIEVVNDNMPFLVDSIMGEVQDSGLDVHLMVHPIANVERDAAGALVSSQAKGERTTKESIVHIHVARIVSAEVRSGLAQRLDDVARNVRLAVNDWQPMRTRLAEAVDGYRRTPPPGVSGEELEEAIEFLDWLQDDNFTFLGMRVYRFEGGVEAGALTREQGTGLGVLTDPGVYVLRKGREFVVMTPEIREFLLRPQPLIISKANVKSQVHRRTHMDYIGVKLFEEDGRLAGELRIVGLFAATIYTESVRTIPYLGRKVERCLATAGYDPHSHSGRALANILEAYPRDELFQVNDALLLENADAILQLLERPRIRILPRRDEFDRFVSILAFLPRDRYNTDVRIRIGDYFAGIYEGRVSAWYVTYPEGPLVRVHFIIGHYEGTTPDPDREELESAVAGIVRTWADDLHAALDKVYEPEEARTVANRYQEAFQAGYKEAFDASTALADIAIIEALSPANHTAIDFYRRESDGDHRVSLKVYHHETPIPLSARVPMLENMGFRVINERTYRITPAQGQMSYLHDLTLDSRFEAPLDLHDDLLRRLEGLFMAVWSDTAESDGYNALVLSANLGWRDIAMLRALSRYLRQIRVRYSEDYMWGTLGRYPAVAAKLVELFHTRFDPGHSDADASLSAARIEHEIMAALDDVSSLDDDRILRHFMAVIAAMLRTNFHQPTAQREPGDADVPVFAFKVDPHRIEGMPQPRPFREIFVYSPRVEGLHLRFGKVARGGLRWSDRPQDFRTEVLGLVKAQQVKNAVIVPVGAKGGFVPKWLPAGGTREEIFAEGTAAYKIFVSTLLDITDNLDGDTVVPPPDVIRHDDDDPYLVVAADKGTATFSDTANAISEAHGFWLGDAFASGGSAGYDHKKMGITARGAWEAVKRHFREMDIDIQTTPFTVVGVGDMSGDVFGNGMLLSEQIRLIAAFDHRDIFIDPDPDAALSFAERKRLFEMGRSSWQDYDATKISEGGGVFSRQAKSIDLSLQAQAALGLSKPRAAPSEIMSAILRAKADLLWFGGIGTYVRATTETDADAGDRANDAIRVTAKELNCKVIGEGANLGVTQKARIEYARKGGRCNSDAIDNSAGVNSSDMEVNIKIALGAAVRSGRLTIPARNELLASMTDEVADLVLRNNYLQTLAISLSSLRGMEDFGYQARMMRQLESQGLLDRSVEYLPDDLTLEDMAKTGTTLTRPEIAVLLAYAKLTLHDVLLSSGVPDDAYLGQELFRYFPPEMQERYHEEISGHRLRRDIISTMLANSIINRGGPTFLTRIGDQTGADAAQIAQAFAAVRGSYRLITLNGEIDELDAKVPGTTQLELYSAVQDLVHDQTVWFLREISFGEGIEAVIGRFQAGIALLSPRLPDILPDALRTRIAKQGREWEQAGVPASLANRIARLGVDMMIPNIILIAEHAGRAPEEVAPVFFDVSSTFRIGRIDALAQDLRISDYYDGLALDRARSTLAAAHRRITAEVLKSADGKIDQAMDTWVAARKEDVTRTTRAVTEITETDALTVSKFSVAASLLGDLARG</sequence>
<dbReference type="InterPro" id="IPR028971">
    <property type="entry name" value="NAD-GDH_cat"/>
</dbReference>
<dbReference type="GO" id="GO:0004352">
    <property type="term" value="F:glutamate dehydrogenase (NAD+) activity"/>
    <property type="evidence" value="ECO:0007669"/>
    <property type="project" value="InterPro"/>
</dbReference>
<dbReference type="InterPro" id="IPR007780">
    <property type="entry name" value="NAD_Glu_DH_bac"/>
</dbReference>
<evidence type="ECO:0000259" key="4">
    <source>
        <dbReference type="Pfam" id="PF21075"/>
    </source>
</evidence>
<dbReference type="SUPFAM" id="SSF51735">
    <property type="entry name" value="NAD(P)-binding Rossmann-fold domains"/>
    <property type="match status" value="1"/>
</dbReference>
<dbReference type="Pfam" id="PF21078">
    <property type="entry name" value="GDH_HM3"/>
    <property type="match status" value="1"/>
</dbReference>
<dbReference type="InterPro" id="IPR024727">
    <property type="entry name" value="NAD_Glu_DH_N_ACT1"/>
</dbReference>
<dbReference type="SUPFAM" id="SSF53223">
    <property type="entry name" value="Aminoacid dehydrogenase-like, N-terminal domain"/>
    <property type="match status" value="1"/>
</dbReference>
<feature type="domain" description="NAD-glutamate dehydrogenase N-terminal ACT1" evidence="4">
    <location>
        <begin position="33"/>
        <end position="173"/>
    </location>
</feature>
<dbReference type="PANTHER" id="PTHR43403">
    <property type="entry name" value="NAD-SPECIFIC GLUTAMATE DEHYDROGENASE"/>
    <property type="match status" value="1"/>
</dbReference>
<evidence type="ECO:0000259" key="3">
    <source>
        <dbReference type="Pfam" id="PF21074"/>
    </source>
</evidence>
<dbReference type="GO" id="GO:0004069">
    <property type="term" value="F:L-aspartate:2-oxoglutarate aminotransferase activity"/>
    <property type="evidence" value="ECO:0007669"/>
    <property type="project" value="InterPro"/>
</dbReference>
<feature type="domain" description="NAD-glutamate dehydrogenase ACT3" evidence="6">
    <location>
        <begin position="551"/>
        <end position="626"/>
    </location>
</feature>
<dbReference type="InterPro" id="IPR049058">
    <property type="entry name" value="NAD_Glu_DH_HM2"/>
</dbReference>
<feature type="domain" description="NAD-glutamate dehydrogenase catalytic" evidence="2">
    <location>
        <begin position="729"/>
        <end position="1227"/>
    </location>
</feature>
<dbReference type="InterPro" id="IPR049064">
    <property type="entry name" value="NAD_Glu_DH_ACT3"/>
</dbReference>
<feature type="domain" description="NAD-glutamate dehydrogenase ACT2" evidence="5">
    <location>
        <begin position="406"/>
        <end position="494"/>
    </location>
</feature>
<dbReference type="GO" id="GO:0006538">
    <property type="term" value="P:L-glutamate catabolic process"/>
    <property type="evidence" value="ECO:0007669"/>
    <property type="project" value="InterPro"/>
</dbReference>
<evidence type="ECO:0000256" key="1">
    <source>
        <dbReference type="ARBA" id="ARBA00023002"/>
    </source>
</evidence>
<dbReference type="Pfam" id="PF21074">
    <property type="entry name" value="GDH_C"/>
    <property type="match status" value="1"/>
</dbReference>
<evidence type="ECO:0000313" key="8">
    <source>
        <dbReference type="Proteomes" id="UP000244081"/>
    </source>
</evidence>
<evidence type="ECO:0000259" key="2">
    <source>
        <dbReference type="Pfam" id="PF05088"/>
    </source>
</evidence>
<dbReference type="Pfam" id="PF21077">
    <property type="entry name" value="GDH_ACT3"/>
    <property type="match status" value="1"/>
</dbReference>
<dbReference type="RefSeq" id="WP_107989728.1">
    <property type="nucleotide sequence ID" value="NZ_QAYG01000003.1"/>
</dbReference>
<dbReference type="EMBL" id="QAYG01000003">
    <property type="protein sequence ID" value="PTW60894.1"/>
    <property type="molecule type" value="Genomic_DNA"/>
</dbReference>
<dbReference type="InterPro" id="IPR049062">
    <property type="entry name" value="NAD_Glu_DH_ACT2"/>
</dbReference>
<dbReference type="Pfam" id="PF05088">
    <property type="entry name" value="Bac_GDH_CD"/>
    <property type="match status" value="1"/>
</dbReference>
<dbReference type="Gene3D" id="3.40.50.720">
    <property type="entry name" value="NAD(P)-binding Rossmann-like Domain"/>
    <property type="match status" value="1"/>
</dbReference>
<evidence type="ECO:0000259" key="6">
    <source>
        <dbReference type="Pfam" id="PF21077"/>
    </source>
</evidence>
<reference evidence="7 8" key="1">
    <citation type="submission" date="2018-04" db="EMBL/GenBank/DDBJ databases">
        <title>Genomic Encyclopedia of Archaeal and Bacterial Type Strains, Phase II (KMG-II): from individual species to whole genera.</title>
        <authorList>
            <person name="Goeker M."/>
        </authorList>
    </citation>
    <scope>NUCLEOTIDE SEQUENCE [LARGE SCALE GENOMIC DNA]</scope>
    <source>
        <strain evidence="7 8">DSM 23382</strain>
    </source>
</reference>
<proteinExistence type="predicted"/>
<comment type="caution">
    <text evidence="7">The sequence shown here is derived from an EMBL/GenBank/DDBJ whole genome shotgun (WGS) entry which is preliminary data.</text>
</comment>
<dbReference type="Proteomes" id="UP000244081">
    <property type="component" value="Unassembled WGS sequence"/>
</dbReference>
<evidence type="ECO:0000313" key="7">
    <source>
        <dbReference type="EMBL" id="PTW60894.1"/>
    </source>
</evidence>
<dbReference type="OrthoDB" id="9758052at2"/>
<feature type="domain" description="NAD-specific glutamate dehydrogenase C-terminal" evidence="3">
    <location>
        <begin position="1273"/>
        <end position="1606"/>
    </location>
</feature>
<dbReference type="InterPro" id="IPR049056">
    <property type="entry name" value="NAD_Glu_DH_HM3"/>
</dbReference>
<dbReference type="PANTHER" id="PTHR43403:SF1">
    <property type="entry name" value="NAD-SPECIFIC GLUTAMATE DEHYDROGENASE"/>
    <property type="match status" value="1"/>
</dbReference>
<gene>
    <name evidence="7" type="ORF">C8N35_10374</name>
</gene>
<dbReference type="InterPro" id="IPR049059">
    <property type="entry name" value="NAD_Glu_DH_HM1"/>
</dbReference>
<dbReference type="Pfam" id="PF21079">
    <property type="entry name" value="GDH_HM2"/>
    <property type="match status" value="1"/>
</dbReference>
<protein>
    <submittedName>
        <fullName evidence="7">Glutamate dehydrogenase (NAD)</fullName>
    </submittedName>
</protein>
<dbReference type="Pfam" id="PF21075">
    <property type="entry name" value="GDH_ACT1"/>
    <property type="match status" value="1"/>
</dbReference>
<dbReference type="PIRSF" id="PIRSF036761">
    <property type="entry name" value="GDH_Mll4104"/>
    <property type="match status" value="1"/>
</dbReference>
<dbReference type="Pfam" id="PF21073">
    <property type="entry name" value="GDH_HM1"/>
    <property type="match status" value="1"/>
</dbReference>
<keyword evidence="8" id="KW-1185">Reference proteome</keyword>
<dbReference type="InterPro" id="IPR046346">
    <property type="entry name" value="Aminoacid_DH-like_N_sf"/>
</dbReference>
<name>A0A2T5VAW9_9HYPH</name>
<organism evidence="7 8">
    <name type="scientific">Breoghania corrubedonensis</name>
    <dbReference type="NCBI Taxonomy" id="665038"/>
    <lineage>
        <taxon>Bacteria</taxon>
        <taxon>Pseudomonadati</taxon>
        <taxon>Pseudomonadota</taxon>
        <taxon>Alphaproteobacteria</taxon>
        <taxon>Hyphomicrobiales</taxon>
        <taxon>Stappiaceae</taxon>
        <taxon>Breoghania</taxon>
    </lineage>
</organism>
<evidence type="ECO:0000259" key="5">
    <source>
        <dbReference type="Pfam" id="PF21076"/>
    </source>
</evidence>
<dbReference type="Pfam" id="PF21076">
    <property type="entry name" value="GDH_ACT2"/>
    <property type="match status" value="1"/>
</dbReference>
<dbReference type="InterPro" id="IPR036291">
    <property type="entry name" value="NAD(P)-bd_dom_sf"/>
</dbReference>